<evidence type="ECO:0000313" key="1">
    <source>
        <dbReference type="EMBL" id="AKK01087.1"/>
    </source>
</evidence>
<evidence type="ECO:0000313" key="2">
    <source>
        <dbReference type="Proteomes" id="UP000035212"/>
    </source>
</evidence>
<organism evidence="1 2">
    <name type="scientific">Pseudomonas chlororaphis</name>
    <dbReference type="NCBI Taxonomy" id="587753"/>
    <lineage>
        <taxon>Bacteria</taxon>
        <taxon>Pseudomonadati</taxon>
        <taxon>Pseudomonadota</taxon>
        <taxon>Gammaproteobacteria</taxon>
        <taxon>Pseudomonadales</taxon>
        <taxon>Pseudomonadaceae</taxon>
        <taxon>Pseudomonas</taxon>
    </lineage>
</organism>
<dbReference type="EMBL" id="CP011020">
    <property type="protein sequence ID" value="AKK01087.1"/>
    <property type="molecule type" value="Genomic_DNA"/>
</dbReference>
<accession>A0A0G3GQL4</accession>
<dbReference type="Proteomes" id="UP000035212">
    <property type="component" value="Chromosome"/>
</dbReference>
<name>A0A0G3GQL4_9PSED</name>
<proteinExistence type="predicted"/>
<gene>
    <name evidence="1" type="ORF">VM99_24600</name>
</gene>
<sequence>MSDSLTSDALNALSLPVVFTPDAWQRAVLLNGSSHPEKLQIDRLSNVLRAAFRAHLAHPNAPFVVFEVATTDSTGHADQHTSMQLKLSLLHAPNQPDALLIALAEEHQR</sequence>
<reference evidence="2" key="2">
    <citation type="submission" date="2015-03" db="EMBL/GenBank/DDBJ databases">
        <authorList>
            <person name="Deng P."/>
            <person name="Lu S."/>
        </authorList>
    </citation>
    <scope>NUCLEOTIDE SEQUENCE [LARGE SCALE GENOMIC DNA]</scope>
    <source>
        <strain evidence="2">UFB2</strain>
    </source>
</reference>
<protein>
    <submittedName>
        <fullName evidence="1">Uncharacterized protein</fullName>
    </submittedName>
</protein>
<dbReference type="PATRIC" id="fig|587753.11.peg.5050"/>
<reference evidence="1 2" key="1">
    <citation type="journal article" date="2015" name="Stand. Genomic Sci.">
        <title>Complete genome of Pseudomonas chlororaphis strain UFB2, a soil bacterium with antibacterial activity against bacterial canker pathogen of tomato.</title>
        <authorList>
            <person name="Deng P."/>
            <person name="Wang X."/>
            <person name="Baird S.M."/>
            <person name="Lu S.E."/>
        </authorList>
    </citation>
    <scope>NUCLEOTIDE SEQUENCE [LARGE SCALE GENOMIC DNA]</scope>
    <source>
        <strain evidence="1 2">UFB2</strain>
    </source>
</reference>
<dbReference type="AlphaFoldDB" id="A0A0G3GQL4"/>